<keyword evidence="1 6" id="KW-0245">EGF-like domain</keyword>
<feature type="domain" description="EGF-like" evidence="8">
    <location>
        <begin position="112"/>
        <end position="150"/>
    </location>
</feature>
<evidence type="ECO:0000256" key="5">
    <source>
        <dbReference type="ARBA" id="ARBA00023180"/>
    </source>
</evidence>
<dbReference type="InterPro" id="IPR000742">
    <property type="entry name" value="EGF"/>
</dbReference>
<sequence>LAAGRRRVCRPGWRRGGGTWRARRGSLLVVGRAAAAGAALCPGPRREGPASPLASRGGGGGGGEEGGGGGGGSAAAFPSVVAARPREKRTMSRAVLAWLVLCGSLTAPRLARGDLCDSNPCKNGGICLSGLNDDFYSCECPEGFTDPNCSSVVEVGRNRRSNFLLLLEASLG</sequence>
<keyword evidence="5" id="KW-0325">Glycoprotein</keyword>
<evidence type="ECO:0000259" key="8">
    <source>
        <dbReference type="PROSITE" id="PS50026"/>
    </source>
</evidence>
<dbReference type="Gene3D" id="2.10.25.10">
    <property type="entry name" value="Laminin"/>
    <property type="match status" value="1"/>
</dbReference>
<protein>
    <submittedName>
        <fullName evidence="9">EGF like repeats and discoidin domains 3</fullName>
    </submittedName>
</protein>
<organism evidence="9 10">
    <name type="scientific">Phasianus colchicus</name>
    <name type="common">Common pheasant</name>
    <dbReference type="NCBI Taxonomy" id="9054"/>
    <lineage>
        <taxon>Eukaryota</taxon>
        <taxon>Metazoa</taxon>
        <taxon>Chordata</taxon>
        <taxon>Craniata</taxon>
        <taxon>Vertebrata</taxon>
        <taxon>Euteleostomi</taxon>
        <taxon>Archelosauria</taxon>
        <taxon>Archosauria</taxon>
        <taxon>Dinosauria</taxon>
        <taxon>Saurischia</taxon>
        <taxon>Theropoda</taxon>
        <taxon>Coelurosauria</taxon>
        <taxon>Aves</taxon>
        <taxon>Neognathae</taxon>
        <taxon>Galloanserae</taxon>
        <taxon>Galliformes</taxon>
        <taxon>Phasianidae</taxon>
        <taxon>Phasianinae</taxon>
        <taxon>Phasianus</taxon>
    </lineage>
</organism>
<dbReference type="AlphaFoldDB" id="A0A669Q7X8"/>
<dbReference type="SUPFAM" id="SSF57196">
    <property type="entry name" value="EGF/Laminin"/>
    <property type="match status" value="1"/>
</dbReference>
<keyword evidence="4 6" id="KW-1015">Disulfide bond</keyword>
<feature type="region of interest" description="Disordered" evidence="7">
    <location>
        <begin position="41"/>
        <end position="72"/>
    </location>
</feature>
<evidence type="ECO:0000313" key="9">
    <source>
        <dbReference type="Ensembl" id="ENSPCLP00000015815.1"/>
    </source>
</evidence>
<evidence type="ECO:0000256" key="6">
    <source>
        <dbReference type="PROSITE-ProRule" id="PRU00076"/>
    </source>
</evidence>
<dbReference type="PROSITE" id="PS01186">
    <property type="entry name" value="EGF_2"/>
    <property type="match status" value="1"/>
</dbReference>
<dbReference type="Proteomes" id="UP000472261">
    <property type="component" value="Unplaced"/>
</dbReference>
<evidence type="ECO:0000313" key="10">
    <source>
        <dbReference type="Proteomes" id="UP000472261"/>
    </source>
</evidence>
<comment type="caution">
    <text evidence="6">Lacks conserved residue(s) required for the propagation of feature annotation.</text>
</comment>
<dbReference type="Ensembl" id="ENSPCLT00000020815.1">
    <property type="protein sequence ID" value="ENSPCLP00000015815.1"/>
    <property type="gene ID" value="ENSPCLG00000012878.1"/>
</dbReference>
<feature type="disulfide bond" evidence="6">
    <location>
        <begin position="140"/>
        <end position="149"/>
    </location>
</feature>
<accession>A0A669Q7X8</accession>
<feature type="compositionally biased region" description="Gly residues" evidence="7">
    <location>
        <begin position="56"/>
        <end position="72"/>
    </location>
</feature>
<proteinExistence type="predicted"/>
<evidence type="ECO:0000256" key="4">
    <source>
        <dbReference type="ARBA" id="ARBA00023157"/>
    </source>
</evidence>
<dbReference type="Pfam" id="PF00008">
    <property type="entry name" value="EGF"/>
    <property type="match status" value="1"/>
</dbReference>
<dbReference type="PROSITE" id="PS50026">
    <property type="entry name" value="EGF_3"/>
    <property type="match status" value="1"/>
</dbReference>
<keyword evidence="10" id="KW-1185">Reference proteome</keyword>
<evidence type="ECO:0000256" key="3">
    <source>
        <dbReference type="ARBA" id="ARBA00022737"/>
    </source>
</evidence>
<reference evidence="9" key="2">
    <citation type="submission" date="2025-09" db="UniProtKB">
        <authorList>
            <consortium name="Ensembl"/>
        </authorList>
    </citation>
    <scope>IDENTIFICATION</scope>
</reference>
<evidence type="ECO:0000256" key="2">
    <source>
        <dbReference type="ARBA" id="ARBA00022729"/>
    </source>
</evidence>
<name>A0A669Q7X8_PHACC</name>
<keyword evidence="3" id="KW-0677">Repeat</keyword>
<dbReference type="SMART" id="SM00181">
    <property type="entry name" value="EGF"/>
    <property type="match status" value="1"/>
</dbReference>
<reference evidence="9" key="1">
    <citation type="submission" date="2025-08" db="UniProtKB">
        <authorList>
            <consortium name="Ensembl"/>
        </authorList>
    </citation>
    <scope>IDENTIFICATION</scope>
</reference>
<dbReference type="CDD" id="cd00054">
    <property type="entry name" value="EGF_CA"/>
    <property type="match status" value="1"/>
</dbReference>
<evidence type="ECO:0000256" key="7">
    <source>
        <dbReference type="SAM" id="MobiDB-lite"/>
    </source>
</evidence>
<dbReference type="FunFam" id="2.10.25.10:FF:000012">
    <property type="entry name" value="Delta-like protein"/>
    <property type="match status" value="1"/>
</dbReference>
<feature type="disulfide bond" evidence="6">
    <location>
        <begin position="121"/>
        <end position="138"/>
    </location>
</feature>
<keyword evidence="2" id="KW-0732">Signal</keyword>
<evidence type="ECO:0000256" key="1">
    <source>
        <dbReference type="ARBA" id="ARBA00022536"/>
    </source>
</evidence>